<sequence>MHFSEGSRGSFSLQPQSARPQEVSNNGREEMTMRMNDGREPIVAANQRAKRCIRVQITMVSWDVYYLCKMSGDVVSLENRAGQLEPIGVKPEVGSLFGGDEVTAGRKKTGICVLE</sequence>
<keyword evidence="3" id="KW-1185">Reference proteome</keyword>
<dbReference type="EMBL" id="BMAW01025985">
    <property type="protein sequence ID" value="GFT94815.1"/>
    <property type="molecule type" value="Genomic_DNA"/>
</dbReference>
<reference evidence="2" key="1">
    <citation type="submission" date="2020-08" db="EMBL/GenBank/DDBJ databases">
        <title>Multicomponent nature underlies the extraordinary mechanical properties of spider dragline silk.</title>
        <authorList>
            <person name="Kono N."/>
            <person name="Nakamura H."/>
            <person name="Mori M."/>
            <person name="Yoshida Y."/>
            <person name="Ohtoshi R."/>
            <person name="Malay A.D."/>
            <person name="Moran D.A.P."/>
            <person name="Tomita M."/>
            <person name="Numata K."/>
            <person name="Arakawa K."/>
        </authorList>
    </citation>
    <scope>NUCLEOTIDE SEQUENCE</scope>
</reference>
<feature type="region of interest" description="Disordered" evidence="1">
    <location>
        <begin position="1"/>
        <end position="30"/>
    </location>
</feature>
<comment type="caution">
    <text evidence="2">The sequence shown here is derived from an EMBL/GenBank/DDBJ whole genome shotgun (WGS) entry which is preliminary data.</text>
</comment>
<evidence type="ECO:0000313" key="2">
    <source>
        <dbReference type="EMBL" id="GFT94815.1"/>
    </source>
</evidence>
<gene>
    <name evidence="2" type="ORF">NPIL_103641</name>
</gene>
<proteinExistence type="predicted"/>
<organism evidence="2 3">
    <name type="scientific">Nephila pilipes</name>
    <name type="common">Giant wood spider</name>
    <name type="synonym">Nephila maculata</name>
    <dbReference type="NCBI Taxonomy" id="299642"/>
    <lineage>
        <taxon>Eukaryota</taxon>
        <taxon>Metazoa</taxon>
        <taxon>Ecdysozoa</taxon>
        <taxon>Arthropoda</taxon>
        <taxon>Chelicerata</taxon>
        <taxon>Arachnida</taxon>
        <taxon>Araneae</taxon>
        <taxon>Araneomorphae</taxon>
        <taxon>Entelegynae</taxon>
        <taxon>Araneoidea</taxon>
        <taxon>Nephilidae</taxon>
        <taxon>Nephila</taxon>
    </lineage>
</organism>
<name>A0A8X6UBU8_NEPPI</name>
<dbReference type="Proteomes" id="UP000887013">
    <property type="component" value="Unassembled WGS sequence"/>
</dbReference>
<protein>
    <submittedName>
        <fullName evidence="2">Uncharacterized protein</fullName>
    </submittedName>
</protein>
<evidence type="ECO:0000256" key="1">
    <source>
        <dbReference type="SAM" id="MobiDB-lite"/>
    </source>
</evidence>
<accession>A0A8X6UBU8</accession>
<dbReference type="AlphaFoldDB" id="A0A8X6UBU8"/>
<feature type="compositionally biased region" description="Polar residues" evidence="1">
    <location>
        <begin position="7"/>
        <end position="26"/>
    </location>
</feature>
<evidence type="ECO:0000313" key="3">
    <source>
        <dbReference type="Proteomes" id="UP000887013"/>
    </source>
</evidence>